<evidence type="ECO:0000256" key="3">
    <source>
        <dbReference type="ARBA" id="ARBA00022692"/>
    </source>
</evidence>
<comment type="similarity">
    <text evidence="2">Belongs to the EamA transporter family.</text>
</comment>
<feature type="transmembrane region" description="Helical" evidence="6">
    <location>
        <begin position="177"/>
        <end position="197"/>
    </location>
</feature>
<feature type="transmembrane region" description="Helical" evidence="6">
    <location>
        <begin position="79"/>
        <end position="101"/>
    </location>
</feature>
<accession>A0A7K3NML3</accession>
<dbReference type="AlphaFoldDB" id="A0A7K3NML3"/>
<feature type="transmembrane region" description="Helical" evidence="6">
    <location>
        <begin position="203"/>
        <end position="220"/>
    </location>
</feature>
<dbReference type="InterPro" id="IPR050638">
    <property type="entry name" value="AA-Vitamin_Transporters"/>
</dbReference>
<feature type="domain" description="EamA" evidence="7">
    <location>
        <begin position="82"/>
        <end position="215"/>
    </location>
</feature>
<feature type="transmembrane region" description="Helical" evidence="6">
    <location>
        <begin position="113"/>
        <end position="133"/>
    </location>
</feature>
<dbReference type="Proteomes" id="UP000469724">
    <property type="component" value="Unassembled WGS sequence"/>
</dbReference>
<evidence type="ECO:0000256" key="1">
    <source>
        <dbReference type="ARBA" id="ARBA00004141"/>
    </source>
</evidence>
<feature type="domain" description="EamA" evidence="7">
    <location>
        <begin position="3"/>
        <end position="71"/>
    </location>
</feature>
<reference evidence="8 9" key="1">
    <citation type="submission" date="2020-02" db="EMBL/GenBank/DDBJ databases">
        <title>Comparative genomics of sulfur disproportionating microorganisms.</title>
        <authorList>
            <person name="Ward L.M."/>
            <person name="Bertran E."/>
            <person name="Johnston D.T."/>
        </authorList>
    </citation>
    <scope>NUCLEOTIDE SEQUENCE [LARGE SCALE GENOMIC DNA]</scope>
    <source>
        <strain evidence="8 9">DSM 3696</strain>
    </source>
</reference>
<dbReference type="EMBL" id="JAAGRQ010000048">
    <property type="protein sequence ID" value="NDY57442.1"/>
    <property type="molecule type" value="Genomic_DNA"/>
</dbReference>
<proteinExistence type="inferred from homology"/>
<keyword evidence="5 6" id="KW-0472">Membrane</keyword>
<keyword evidence="3 6" id="KW-0812">Transmembrane</keyword>
<evidence type="ECO:0000259" key="7">
    <source>
        <dbReference type="Pfam" id="PF00892"/>
    </source>
</evidence>
<evidence type="ECO:0000256" key="4">
    <source>
        <dbReference type="ARBA" id="ARBA00022989"/>
    </source>
</evidence>
<evidence type="ECO:0000256" key="5">
    <source>
        <dbReference type="ARBA" id="ARBA00023136"/>
    </source>
</evidence>
<feature type="transmembrane region" description="Helical" evidence="6">
    <location>
        <begin position="12"/>
        <end position="45"/>
    </location>
</feature>
<keyword evidence="4 6" id="KW-1133">Transmembrane helix</keyword>
<gene>
    <name evidence="8" type="ORF">G3N56_11895</name>
</gene>
<organism evidence="8 9">
    <name type="scientific">Desulfolutivibrio sulfodismutans</name>
    <dbReference type="NCBI Taxonomy" id="63561"/>
    <lineage>
        <taxon>Bacteria</taxon>
        <taxon>Pseudomonadati</taxon>
        <taxon>Thermodesulfobacteriota</taxon>
        <taxon>Desulfovibrionia</taxon>
        <taxon>Desulfovibrionales</taxon>
        <taxon>Desulfovibrionaceae</taxon>
        <taxon>Desulfolutivibrio</taxon>
    </lineage>
</organism>
<comment type="caution">
    <text evidence="8">The sequence shown here is derived from an EMBL/GenBank/DDBJ whole genome shotgun (WGS) entry which is preliminary data.</text>
</comment>
<dbReference type="SUPFAM" id="SSF103481">
    <property type="entry name" value="Multidrug resistance efflux transporter EmrE"/>
    <property type="match status" value="2"/>
</dbReference>
<evidence type="ECO:0000256" key="2">
    <source>
        <dbReference type="ARBA" id="ARBA00007362"/>
    </source>
</evidence>
<evidence type="ECO:0000313" key="9">
    <source>
        <dbReference type="Proteomes" id="UP000469724"/>
    </source>
</evidence>
<sequence>AGLVLGILYNALYLGLTFTALVSVSATLVILIVSCAPFATALFAAAAGQERLDAGKLLGVAAGFGGVAVIALGQPMTRVTALGVGFAILGMLAFSLGTVLYRGRAVAGDAVRINFWQSVAGCAAMIPLCLAFGRPGTTATPELAAAVAYLALVVGVGGMGLWFLLIRVSGAATASAYHLLNPIFGLLFSHFLLGAAITARDVAGVGLICLGLAVAARRAAQPARQ</sequence>
<dbReference type="RefSeq" id="WP_163302483.1">
    <property type="nucleotide sequence ID" value="NZ_JAAGRQ010000048.1"/>
</dbReference>
<dbReference type="PANTHER" id="PTHR32322:SF2">
    <property type="entry name" value="EAMA DOMAIN-CONTAINING PROTEIN"/>
    <property type="match status" value="1"/>
</dbReference>
<feature type="transmembrane region" description="Helical" evidence="6">
    <location>
        <begin position="145"/>
        <end position="165"/>
    </location>
</feature>
<feature type="non-terminal residue" evidence="8">
    <location>
        <position position="1"/>
    </location>
</feature>
<dbReference type="Pfam" id="PF00892">
    <property type="entry name" value="EamA"/>
    <property type="match status" value="2"/>
</dbReference>
<dbReference type="InterPro" id="IPR000620">
    <property type="entry name" value="EamA_dom"/>
</dbReference>
<name>A0A7K3NML3_9BACT</name>
<feature type="transmembrane region" description="Helical" evidence="6">
    <location>
        <begin position="57"/>
        <end position="73"/>
    </location>
</feature>
<keyword evidence="9" id="KW-1185">Reference proteome</keyword>
<dbReference type="InterPro" id="IPR037185">
    <property type="entry name" value="EmrE-like"/>
</dbReference>
<dbReference type="GO" id="GO:0016020">
    <property type="term" value="C:membrane"/>
    <property type="evidence" value="ECO:0007669"/>
    <property type="project" value="UniProtKB-SubCell"/>
</dbReference>
<dbReference type="PANTHER" id="PTHR32322">
    <property type="entry name" value="INNER MEMBRANE TRANSPORTER"/>
    <property type="match status" value="1"/>
</dbReference>
<protein>
    <submittedName>
        <fullName evidence="8">DMT family transporter</fullName>
    </submittedName>
</protein>
<evidence type="ECO:0000313" key="8">
    <source>
        <dbReference type="EMBL" id="NDY57442.1"/>
    </source>
</evidence>
<comment type="subcellular location">
    <subcellularLocation>
        <location evidence="1">Membrane</location>
        <topology evidence="1">Multi-pass membrane protein</topology>
    </subcellularLocation>
</comment>
<evidence type="ECO:0000256" key="6">
    <source>
        <dbReference type="SAM" id="Phobius"/>
    </source>
</evidence>